<dbReference type="InterPro" id="IPR006439">
    <property type="entry name" value="HAD-SF_hydro_IA"/>
</dbReference>
<protein>
    <submittedName>
        <fullName evidence="1">HAD family hydrolase</fullName>
    </submittedName>
</protein>
<dbReference type="SFLD" id="SFLDG01129">
    <property type="entry name" value="C1.5:_HAD__Beta-PGM__Phosphata"/>
    <property type="match status" value="1"/>
</dbReference>
<dbReference type="GO" id="GO:0016787">
    <property type="term" value="F:hydrolase activity"/>
    <property type="evidence" value="ECO:0007669"/>
    <property type="project" value="UniProtKB-KW"/>
</dbReference>
<proteinExistence type="predicted"/>
<keyword evidence="1" id="KW-0378">Hydrolase</keyword>
<gene>
    <name evidence="1" type="ORF">AB0I48_02445</name>
</gene>
<evidence type="ECO:0000313" key="1">
    <source>
        <dbReference type="EMBL" id="MEV0706402.1"/>
    </source>
</evidence>
<dbReference type="SUPFAM" id="SSF56784">
    <property type="entry name" value="HAD-like"/>
    <property type="match status" value="1"/>
</dbReference>
<dbReference type="PANTHER" id="PTHR18901">
    <property type="entry name" value="2-DEOXYGLUCOSE-6-PHOSPHATE PHOSPHATASE 2"/>
    <property type="match status" value="1"/>
</dbReference>
<dbReference type="Pfam" id="PF00702">
    <property type="entry name" value="Hydrolase"/>
    <property type="match status" value="1"/>
</dbReference>
<dbReference type="EMBL" id="JBFAKC010000001">
    <property type="protein sequence ID" value="MEV0706402.1"/>
    <property type="molecule type" value="Genomic_DNA"/>
</dbReference>
<dbReference type="CDD" id="cd16423">
    <property type="entry name" value="HAD_BPGM-like"/>
    <property type="match status" value="1"/>
</dbReference>
<name>A0ABV3FLV6_9NOCA</name>
<comment type="caution">
    <text evidence="1">The sequence shown here is derived from an EMBL/GenBank/DDBJ whole genome shotgun (WGS) entry which is preliminary data.</text>
</comment>
<dbReference type="Gene3D" id="1.10.150.240">
    <property type="entry name" value="Putative phosphatase, domain 2"/>
    <property type="match status" value="1"/>
</dbReference>
<organism evidence="1 2">
    <name type="scientific">Nocardia aurea</name>
    <dbReference type="NCBI Taxonomy" id="2144174"/>
    <lineage>
        <taxon>Bacteria</taxon>
        <taxon>Bacillati</taxon>
        <taxon>Actinomycetota</taxon>
        <taxon>Actinomycetes</taxon>
        <taxon>Mycobacteriales</taxon>
        <taxon>Nocardiaceae</taxon>
        <taxon>Nocardia</taxon>
    </lineage>
</organism>
<sequence length="222" mass="23886">MPLRAMIFDFDGLVLDTETPEFTAWQEVYAAHGATLEQHIWAQVIGTTESSWDPWLHLEGLIGYPVDRETLRAGRQARHHALIAAEVSRPGVESWLDEARDLGLTIGLASSSSRGWVTTHLERLGLLDRFAVIATGDRVRHTKPDPAVYLLALAELGVDAAEAVAVEDSANGIAAAKAAGLVCVAIPNPMTAGLDLSLADLVLDSLADMTIREVARRTASDT</sequence>
<dbReference type="NCBIfam" id="TIGR01509">
    <property type="entry name" value="HAD-SF-IA-v3"/>
    <property type="match status" value="1"/>
</dbReference>
<dbReference type="Proteomes" id="UP001551695">
    <property type="component" value="Unassembled WGS sequence"/>
</dbReference>
<dbReference type="InterPro" id="IPR023198">
    <property type="entry name" value="PGP-like_dom2"/>
</dbReference>
<dbReference type="Gene3D" id="3.40.50.1000">
    <property type="entry name" value="HAD superfamily/HAD-like"/>
    <property type="match status" value="1"/>
</dbReference>
<keyword evidence="2" id="KW-1185">Reference proteome</keyword>
<dbReference type="SFLD" id="SFLDS00003">
    <property type="entry name" value="Haloacid_Dehalogenase"/>
    <property type="match status" value="1"/>
</dbReference>
<dbReference type="InterPro" id="IPR023214">
    <property type="entry name" value="HAD_sf"/>
</dbReference>
<dbReference type="PANTHER" id="PTHR18901:SF38">
    <property type="entry name" value="PSEUDOURIDINE-5'-PHOSPHATASE"/>
    <property type="match status" value="1"/>
</dbReference>
<dbReference type="RefSeq" id="WP_357779598.1">
    <property type="nucleotide sequence ID" value="NZ_JBFAKC010000001.1"/>
</dbReference>
<evidence type="ECO:0000313" key="2">
    <source>
        <dbReference type="Proteomes" id="UP001551695"/>
    </source>
</evidence>
<dbReference type="InterPro" id="IPR036412">
    <property type="entry name" value="HAD-like_sf"/>
</dbReference>
<accession>A0ABV3FLV6</accession>
<reference evidence="1 2" key="1">
    <citation type="submission" date="2024-06" db="EMBL/GenBank/DDBJ databases">
        <title>The Natural Products Discovery Center: Release of the First 8490 Sequenced Strains for Exploring Actinobacteria Biosynthetic Diversity.</title>
        <authorList>
            <person name="Kalkreuter E."/>
            <person name="Kautsar S.A."/>
            <person name="Yang D."/>
            <person name="Bader C.D."/>
            <person name="Teijaro C.N."/>
            <person name="Fluegel L."/>
            <person name="Davis C.M."/>
            <person name="Simpson J.R."/>
            <person name="Lauterbach L."/>
            <person name="Steele A.D."/>
            <person name="Gui C."/>
            <person name="Meng S."/>
            <person name="Li G."/>
            <person name="Viehrig K."/>
            <person name="Ye F."/>
            <person name="Su P."/>
            <person name="Kiefer A.F."/>
            <person name="Nichols A."/>
            <person name="Cepeda A.J."/>
            <person name="Yan W."/>
            <person name="Fan B."/>
            <person name="Jiang Y."/>
            <person name="Adhikari A."/>
            <person name="Zheng C.-J."/>
            <person name="Schuster L."/>
            <person name="Cowan T.M."/>
            <person name="Smanski M.J."/>
            <person name="Chevrette M.G."/>
            <person name="De Carvalho L.P.S."/>
            <person name="Shen B."/>
        </authorList>
    </citation>
    <scope>NUCLEOTIDE SEQUENCE [LARGE SCALE GENOMIC DNA]</scope>
    <source>
        <strain evidence="1 2">NPDC050403</strain>
    </source>
</reference>